<name>A0A1I8MXM0_MUSDO</name>
<evidence type="ECO:0000256" key="5">
    <source>
        <dbReference type="PIRSR" id="PIRSR602157-2"/>
    </source>
</evidence>
<feature type="region of interest" description="Disordered" evidence="6">
    <location>
        <begin position="145"/>
        <end position="180"/>
    </location>
</feature>
<dbReference type="InterPro" id="IPR008930">
    <property type="entry name" value="Terpenoid_cyclase/PrenylTrfase"/>
</dbReference>
<dbReference type="PANTHER" id="PTHR10559:SF18">
    <property type="entry name" value="TRANSCOBALAMIN II"/>
    <property type="match status" value="1"/>
</dbReference>
<accession>A0A1I8MXM0</accession>
<gene>
    <name evidence="7" type="primary">101889462</name>
</gene>
<keyword evidence="5" id="KW-1015">Disulfide bond</keyword>
<feature type="disulfide bond" evidence="5">
    <location>
        <begin position="312"/>
        <end position="350"/>
    </location>
</feature>
<sequence length="614" mass="67029">MLKDYIKTTITLQRLCDTATKKQRSIPIPVEAAPLQSPPTVKPLQSFIGVKYWKNRNRSTMSQDNGKSGGGLLLSSLLIVSLQLLILPHVADALNSGTAATPVELNLATSPTSNNSLVNAVTTDAPASVASAAASATAVSLQTAQVDSAETSSEQPATTSSPTTTSAPVHEIIGSAGPDKSEQEAILKALAWLKKKRAADFGWGNDTHVVILAKELSGAQDPSDPDDHLQKIQELEDTLSVKEMEIEILSMLDRHHTLPKPLNLERLARYVLALGSLCKDPKHFHGHDLVATLQHHEPTQDIEFALTTLAACSSAAHVRKRQIRRLLDIASGVADQNVDTNAMVILALRCIVTDHRHRHLQHFVRRPARGLASLQDPRGSFGSLRSTALAMQALQDLENDPAGSWNRTAASRWILSRQGAEGGWTEQPLQDGQDPDIGVGLTADIILALGWKGLGAVRALQCDHVIRENSDTASENGEQKLALPYGLTGSSAEESDSKNVSYTYTLWVGTNVSQILTLNMVSPKNTSFFKAMTQAAEIDPRFAFEAREWPNGHYVHTLAGMKEEPRGYNYWLLYRLPEIPDKDNTPGNQLIAPVGVDELMVEDGEHYLYWYKKL</sequence>
<dbReference type="Gene3D" id="1.50.10.20">
    <property type="match status" value="1"/>
</dbReference>
<dbReference type="AlphaFoldDB" id="A0A1I8MXM0"/>
<dbReference type="SUPFAM" id="SSF48239">
    <property type="entry name" value="Terpenoid cyclases/Protein prenyltransferases"/>
    <property type="match status" value="1"/>
</dbReference>
<evidence type="ECO:0000256" key="1">
    <source>
        <dbReference type="ARBA" id="ARBA00004613"/>
    </source>
</evidence>
<dbReference type="VEuPathDB" id="VectorBase:MDOA009454"/>
<comment type="subcellular location">
    <subcellularLocation>
        <location evidence="1">Secreted</location>
    </subcellularLocation>
</comment>
<dbReference type="KEGG" id="mde:101889462"/>
<dbReference type="GO" id="GO:0005615">
    <property type="term" value="C:extracellular space"/>
    <property type="evidence" value="ECO:0007669"/>
    <property type="project" value="TreeGrafter"/>
</dbReference>
<dbReference type="InterPro" id="IPR002157">
    <property type="entry name" value="Cbl-bd_prot"/>
</dbReference>
<dbReference type="GO" id="GO:0031419">
    <property type="term" value="F:cobalamin binding"/>
    <property type="evidence" value="ECO:0007669"/>
    <property type="project" value="InterPro"/>
</dbReference>
<keyword evidence="3" id="KW-0732">Signal</keyword>
<keyword evidence="4" id="KW-0170">Cobalt</keyword>
<reference evidence="7" key="1">
    <citation type="submission" date="2020-05" db="UniProtKB">
        <authorList>
            <consortium name="EnsemblMetazoa"/>
        </authorList>
    </citation>
    <scope>IDENTIFICATION</scope>
    <source>
        <strain evidence="7">Aabys</strain>
    </source>
</reference>
<evidence type="ECO:0000256" key="3">
    <source>
        <dbReference type="ARBA" id="ARBA00022729"/>
    </source>
</evidence>
<feature type="binding site" evidence="4">
    <location>
        <position position="339"/>
    </location>
    <ligand>
        <name>cyanocob(III)alamin</name>
        <dbReference type="ChEBI" id="CHEBI:17439"/>
    </ligand>
</feature>
<keyword evidence="2" id="KW-0964">Secreted</keyword>
<dbReference type="GO" id="GO:0015889">
    <property type="term" value="P:cobalamin transport"/>
    <property type="evidence" value="ECO:0007669"/>
    <property type="project" value="InterPro"/>
</dbReference>
<dbReference type="RefSeq" id="XP_005177786.2">
    <property type="nucleotide sequence ID" value="XM_005177729.4"/>
</dbReference>
<dbReference type="OrthoDB" id="6343110at2759"/>
<feature type="compositionally biased region" description="Low complexity" evidence="6">
    <location>
        <begin position="145"/>
        <end position="168"/>
    </location>
</feature>
<dbReference type="Gene3D" id="2.170.130.30">
    <property type="match status" value="1"/>
</dbReference>
<evidence type="ECO:0000256" key="2">
    <source>
        <dbReference type="ARBA" id="ARBA00022525"/>
    </source>
</evidence>
<dbReference type="InterPro" id="IPR051588">
    <property type="entry name" value="Cobalamin_Transport"/>
</dbReference>
<evidence type="ECO:0000256" key="4">
    <source>
        <dbReference type="PIRSR" id="PIRSR602157-1"/>
    </source>
</evidence>
<dbReference type="PANTHER" id="PTHR10559">
    <property type="entry name" value="TRANSCOBALAMIN-1/GASTRIC INTRINSIC FACTOR"/>
    <property type="match status" value="1"/>
</dbReference>
<organism evidence="7">
    <name type="scientific">Musca domestica</name>
    <name type="common">House fly</name>
    <dbReference type="NCBI Taxonomy" id="7370"/>
    <lineage>
        <taxon>Eukaryota</taxon>
        <taxon>Metazoa</taxon>
        <taxon>Ecdysozoa</taxon>
        <taxon>Arthropoda</taxon>
        <taxon>Hexapoda</taxon>
        <taxon>Insecta</taxon>
        <taxon>Pterygota</taxon>
        <taxon>Neoptera</taxon>
        <taxon>Endopterygota</taxon>
        <taxon>Diptera</taxon>
        <taxon>Brachycera</taxon>
        <taxon>Muscomorpha</taxon>
        <taxon>Muscoidea</taxon>
        <taxon>Muscidae</taxon>
        <taxon>Musca</taxon>
    </lineage>
</organism>
<evidence type="ECO:0000256" key="6">
    <source>
        <dbReference type="SAM" id="MobiDB-lite"/>
    </source>
</evidence>
<dbReference type="VEuPathDB" id="VectorBase:MDOMA2_009278"/>
<dbReference type="EnsemblMetazoa" id="MDOA009454-RA">
    <property type="protein sequence ID" value="MDOA009454-PA"/>
    <property type="gene ID" value="MDOA009454"/>
</dbReference>
<proteinExistence type="predicted"/>
<protein>
    <submittedName>
        <fullName evidence="7">Uncharacterized protein</fullName>
    </submittedName>
</protein>
<evidence type="ECO:0000313" key="7">
    <source>
        <dbReference type="EnsemblMetazoa" id="MDOA009454-PA"/>
    </source>
</evidence>
<dbReference type="eggNOG" id="ENOG502QQHG">
    <property type="taxonomic scope" value="Eukaryota"/>
</dbReference>
<dbReference type="Pfam" id="PF01122">
    <property type="entry name" value="Cobalamin_bind"/>
    <property type="match status" value="1"/>
</dbReference>